<protein>
    <submittedName>
        <fullName evidence="2">Uncharacterized protein</fullName>
    </submittedName>
</protein>
<keyword evidence="3" id="KW-1185">Reference proteome</keyword>
<evidence type="ECO:0000313" key="2">
    <source>
        <dbReference type="EMBL" id="PTB76732.1"/>
    </source>
</evidence>
<evidence type="ECO:0000256" key="1">
    <source>
        <dbReference type="SAM" id="MobiDB-lite"/>
    </source>
</evidence>
<feature type="region of interest" description="Disordered" evidence="1">
    <location>
        <begin position="105"/>
        <end position="128"/>
    </location>
</feature>
<organism evidence="2 3">
    <name type="scientific">Trichoderma longibrachiatum ATCC 18648</name>
    <dbReference type="NCBI Taxonomy" id="983965"/>
    <lineage>
        <taxon>Eukaryota</taxon>
        <taxon>Fungi</taxon>
        <taxon>Dikarya</taxon>
        <taxon>Ascomycota</taxon>
        <taxon>Pezizomycotina</taxon>
        <taxon>Sordariomycetes</taxon>
        <taxon>Hypocreomycetidae</taxon>
        <taxon>Hypocreales</taxon>
        <taxon>Hypocreaceae</taxon>
        <taxon>Trichoderma</taxon>
    </lineage>
</organism>
<accession>A0A2T4C5C6</accession>
<reference evidence="2 3" key="1">
    <citation type="submission" date="2016-07" db="EMBL/GenBank/DDBJ databases">
        <title>Multiple horizontal gene transfer events from other fungi enriched the ability of initially mycotrophic Trichoderma (Ascomycota) to feed on dead plant biomass.</title>
        <authorList>
            <consortium name="DOE Joint Genome Institute"/>
            <person name="Aerts A."/>
            <person name="Atanasova L."/>
            <person name="Chenthamara K."/>
            <person name="Zhang J."/>
            <person name="Grujic M."/>
            <person name="Henrissat B."/>
            <person name="Kuo A."/>
            <person name="Salamov A."/>
            <person name="Lipzen A."/>
            <person name="Labutti K."/>
            <person name="Barry K."/>
            <person name="Miao Y."/>
            <person name="Rahimi M.J."/>
            <person name="Shen Q."/>
            <person name="Grigoriev I.V."/>
            <person name="Kubicek C.P."/>
            <person name="Druzhinina I.S."/>
        </authorList>
    </citation>
    <scope>NUCLEOTIDE SEQUENCE [LARGE SCALE GENOMIC DNA]</scope>
    <source>
        <strain evidence="2 3">ATCC 18648</strain>
    </source>
</reference>
<sequence>MIRLLRPGPIGRVKAWRESVAMSLSRFVDWPCRTCSPPPLSIQCTYTETTRTKGSALITSYEGCSRQHAPDAGDDGKPLAAKGHRGCCTWPVLFLFHQGGSAAARGQQWQGKNKNNKKTKTEQQPVDQKSMKKVFEVMRRRAMRWQALGACSLFLLWTEVSW</sequence>
<dbReference type="AlphaFoldDB" id="A0A2T4C5C6"/>
<evidence type="ECO:0000313" key="3">
    <source>
        <dbReference type="Proteomes" id="UP000240760"/>
    </source>
</evidence>
<proteinExistence type="predicted"/>
<dbReference type="Proteomes" id="UP000240760">
    <property type="component" value="Unassembled WGS sequence"/>
</dbReference>
<dbReference type="EMBL" id="KZ679131">
    <property type="protein sequence ID" value="PTB76732.1"/>
    <property type="molecule type" value="Genomic_DNA"/>
</dbReference>
<name>A0A2T4C5C6_TRILO</name>
<gene>
    <name evidence="2" type="ORF">M440DRAFT_1233446</name>
</gene>